<accession>A5YS24</accession>
<evidence type="ECO:0000259" key="1">
    <source>
        <dbReference type="Pfam" id="PF26460"/>
    </source>
</evidence>
<dbReference type="AlphaFoldDB" id="A5YS24"/>
<feature type="domain" description="DUF8139" evidence="1">
    <location>
        <begin position="1"/>
        <end position="74"/>
    </location>
</feature>
<dbReference type="InterPro" id="IPR058452">
    <property type="entry name" value="DUF8139"/>
</dbReference>
<proteinExistence type="predicted"/>
<evidence type="ECO:0000313" key="2">
    <source>
        <dbReference type="EMBL" id="ABQ75781.1"/>
    </source>
</evidence>
<organism evidence="2">
    <name type="scientific">uncultured haloarchaeon</name>
    <dbReference type="NCBI Taxonomy" id="160804"/>
    <lineage>
        <taxon>Archaea</taxon>
        <taxon>Methanobacteriati</taxon>
        <taxon>Methanobacteriota</taxon>
        <taxon>Stenosarchaea group</taxon>
        <taxon>Halobacteria</taxon>
        <taxon>Halobacteriales</taxon>
        <taxon>Halobacteriaceae</taxon>
        <taxon>environmental samples</taxon>
    </lineage>
</organism>
<protein>
    <recommendedName>
        <fullName evidence="1">DUF8139 domain-containing protein</fullName>
    </recommendedName>
</protein>
<reference evidence="2" key="1">
    <citation type="journal article" date="2007" name="ISME J.">
        <title>Genomic plasticity in prokaryotes: the case of the square haloarchaeon.</title>
        <authorList>
            <person name="Cuadros-Orellana S."/>
            <person name="Martin-Cuadrado A.B."/>
            <person name="Legault B."/>
            <person name="D'Auria G."/>
            <person name="Zhaxybayeva O."/>
            <person name="Papke R.T."/>
            <person name="Rodriguez-Valera F."/>
        </authorList>
    </citation>
    <scope>NUCLEOTIDE SEQUENCE</scope>
</reference>
<sequence length="76" mass="8786">MPTFEPGDRVRLDITDTTDPDFEWHGQHGQVVEVLEGDAGEVTGDDRDSRLYRVDLDDHDDTLDLRYRDLRPPFEG</sequence>
<dbReference type="Pfam" id="PF26460">
    <property type="entry name" value="DUF8139"/>
    <property type="match status" value="1"/>
</dbReference>
<dbReference type="EMBL" id="EF583983">
    <property type="protein sequence ID" value="ABQ75781.1"/>
    <property type="molecule type" value="Genomic_DNA"/>
</dbReference>
<name>A5YS24_9EURY</name>